<proteinExistence type="predicted"/>
<dbReference type="GO" id="GO:0000976">
    <property type="term" value="F:transcription cis-regulatory region binding"/>
    <property type="evidence" value="ECO:0007669"/>
    <property type="project" value="TreeGrafter"/>
</dbReference>
<dbReference type="InterPro" id="IPR009057">
    <property type="entry name" value="Homeodomain-like_sf"/>
</dbReference>
<dbReference type="Gene3D" id="1.10.357.10">
    <property type="entry name" value="Tetracycline Repressor, domain 2"/>
    <property type="match status" value="1"/>
</dbReference>
<dbReference type="PROSITE" id="PS50977">
    <property type="entry name" value="HTH_TETR_2"/>
    <property type="match status" value="1"/>
</dbReference>
<evidence type="ECO:0000256" key="4">
    <source>
        <dbReference type="PROSITE-ProRule" id="PRU00335"/>
    </source>
</evidence>
<dbReference type="Pfam" id="PF00440">
    <property type="entry name" value="TetR_N"/>
    <property type="match status" value="1"/>
</dbReference>
<keyword evidence="3" id="KW-0804">Transcription</keyword>
<dbReference type="SUPFAM" id="SSF48498">
    <property type="entry name" value="Tetracyclin repressor-like, C-terminal domain"/>
    <property type="match status" value="1"/>
</dbReference>
<protein>
    <recommendedName>
        <fullName evidence="5">HTH tetR-type domain-containing protein</fullName>
    </recommendedName>
</protein>
<keyword evidence="1" id="KW-0805">Transcription regulation</keyword>
<evidence type="ECO:0000256" key="2">
    <source>
        <dbReference type="ARBA" id="ARBA00023125"/>
    </source>
</evidence>
<dbReference type="Pfam" id="PF13305">
    <property type="entry name" value="TetR_C_33"/>
    <property type="match status" value="1"/>
</dbReference>
<evidence type="ECO:0000256" key="3">
    <source>
        <dbReference type="ARBA" id="ARBA00023163"/>
    </source>
</evidence>
<feature type="DNA-binding region" description="H-T-H motif" evidence="4">
    <location>
        <begin position="35"/>
        <end position="54"/>
    </location>
</feature>
<reference evidence="6" key="1">
    <citation type="submission" date="2020-02" db="EMBL/GenBank/DDBJ databases">
        <authorList>
            <person name="Meier V. D."/>
        </authorList>
    </citation>
    <scope>NUCLEOTIDE SEQUENCE</scope>
    <source>
        <strain evidence="6">AVDCRST_MAG25</strain>
    </source>
</reference>
<dbReference type="InterPro" id="IPR001647">
    <property type="entry name" value="HTH_TetR"/>
</dbReference>
<dbReference type="GO" id="GO:0003700">
    <property type="term" value="F:DNA-binding transcription factor activity"/>
    <property type="evidence" value="ECO:0007669"/>
    <property type="project" value="TreeGrafter"/>
</dbReference>
<organism evidence="6">
    <name type="scientific">uncultured Rubrobacteraceae bacterium</name>
    <dbReference type="NCBI Taxonomy" id="349277"/>
    <lineage>
        <taxon>Bacteria</taxon>
        <taxon>Bacillati</taxon>
        <taxon>Actinomycetota</taxon>
        <taxon>Rubrobacteria</taxon>
        <taxon>Rubrobacterales</taxon>
        <taxon>Rubrobacteraceae</taxon>
        <taxon>environmental samples</taxon>
    </lineage>
</organism>
<dbReference type="InterPro" id="IPR036271">
    <property type="entry name" value="Tet_transcr_reg_TetR-rel_C_sf"/>
</dbReference>
<accession>A0A6J4S787</accession>
<dbReference type="EMBL" id="CADCVI010000208">
    <property type="protein sequence ID" value="CAA9486491.1"/>
    <property type="molecule type" value="Genomic_DNA"/>
</dbReference>
<dbReference type="SUPFAM" id="SSF46689">
    <property type="entry name" value="Homeodomain-like"/>
    <property type="match status" value="1"/>
</dbReference>
<dbReference type="InterPro" id="IPR050109">
    <property type="entry name" value="HTH-type_TetR-like_transc_reg"/>
</dbReference>
<dbReference type="PANTHER" id="PTHR30055">
    <property type="entry name" value="HTH-TYPE TRANSCRIPTIONAL REGULATOR RUTR"/>
    <property type="match status" value="1"/>
</dbReference>
<evidence type="ECO:0000256" key="1">
    <source>
        <dbReference type="ARBA" id="ARBA00023015"/>
    </source>
</evidence>
<dbReference type="AlphaFoldDB" id="A0A6J4S787"/>
<dbReference type="PRINTS" id="PR00455">
    <property type="entry name" value="HTHTETR"/>
</dbReference>
<evidence type="ECO:0000259" key="5">
    <source>
        <dbReference type="PROSITE" id="PS50977"/>
    </source>
</evidence>
<gene>
    <name evidence="6" type="ORF">AVDCRST_MAG25-3117</name>
</gene>
<dbReference type="PANTHER" id="PTHR30055:SF234">
    <property type="entry name" value="HTH-TYPE TRANSCRIPTIONAL REGULATOR BETI"/>
    <property type="match status" value="1"/>
</dbReference>
<sequence>MGIKERRQRQRQELRGGILAAAREIARAEGWQAVTIRKIAAIIEYSPPVIYEYFGSKDEILLELMRTGYAEQLEAVEAAGRAASTPQEALFGIGRAWMDFAFRSPDLYQVMYGLGGVSFPVTELRKEGEKIAEAIGAVLEELLKENGKEAEDVWGKVTMLWGTVHGLVALAMAGRLVGGNEEARKLADQSVRDYLGAWVRSR</sequence>
<name>A0A6J4S787_9ACTN</name>
<evidence type="ECO:0000313" key="6">
    <source>
        <dbReference type="EMBL" id="CAA9486491.1"/>
    </source>
</evidence>
<feature type="domain" description="HTH tetR-type" evidence="5">
    <location>
        <begin position="12"/>
        <end position="72"/>
    </location>
</feature>
<dbReference type="InterPro" id="IPR025996">
    <property type="entry name" value="MT1864/Rv1816-like_C"/>
</dbReference>
<keyword evidence="2 4" id="KW-0238">DNA-binding</keyword>